<comment type="subcellular location">
    <subcellularLocation>
        <location evidence="8">Cell outer membrane</location>
    </subcellularLocation>
    <subcellularLocation>
        <location evidence="1">Membrane</location>
    </subcellularLocation>
</comment>
<evidence type="ECO:0000259" key="10">
    <source>
        <dbReference type="PROSITE" id="PS51779"/>
    </source>
</evidence>
<comment type="function">
    <text evidence="8">Part of the outer membrane protein assembly complex, which is involved in assembly and insertion of beta-barrel proteins into the outer membrane.</text>
</comment>
<dbReference type="GO" id="GO:0051205">
    <property type="term" value="P:protein insertion into membrane"/>
    <property type="evidence" value="ECO:0007669"/>
    <property type="project" value="UniProtKB-UniRule"/>
</dbReference>
<protein>
    <recommendedName>
        <fullName evidence="8 9">Outer membrane protein assembly factor BamA</fullName>
    </recommendedName>
</protein>
<dbReference type="OrthoDB" id="9803054at2"/>
<dbReference type="Gene3D" id="3.10.20.310">
    <property type="entry name" value="membrane protein fhac"/>
    <property type="match status" value="5"/>
</dbReference>
<gene>
    <name evidence="8 11" type="primary">bamA</name>
    <name evidence="11" type="ORF">PAM7971_03390</name>
</gene>
<keyword evidence="3 8" id="KW-0812">Transmembrane</keyword>
<proteinExistence type="inferred from homology"/>
<dbReference type="Pfam" id="PF01103">
    <property type="entry name" value="Omp85"/>
    <property type="match status" value="1"/>
</dbReference>
<dbReference type="EMBL" id="FWFW01000014">
    <property type="protein sequence ID" value="SLN64687.1"/>
    <property type="molecule type" value="Genomic_DNA"/>
</dbReference>
<feature type="domain" description="POTRA" evidence="10">
    <location>
        <begin position="46"/>
        <end position="113"/>
    </location>
</feature>
<dbReference type="InterPro" id="IPR039910">
    <property type="entry name" value="D15-like"/>
</dbReference>
<comment type="subunit">
    <text evidence="8">Part of the Bam complex.</text>
</comment>
<dbReference type="PROSITE" id="PS51779">
    <property type="entry name" value="POTRA"/>
    <property type="match status" value="3"/>
</dbReference>
<feature type="signal peptide" evidence="8">
    <location>
        <begin position="1"/>
        <end position="28"/>
    </location>
</feature>
<dbReference type="STRING" id="658057.SAMN04488032_11573"/>
<evidence type="ECO:0000256" key="6">
    <source>
        <dbReference type="ARBA" id="ARBA00023136"/>
    </source>
</evidence>
<dbReference type="AlphaFoldDB" id="A0A1Y5TL66"/>
<name>A0A1Y5TL66_9RHOB</name>
<organism evidence="11 12">
    <name type="scientific">Pacificibacter marinus</name>
    <dbReference type="NCBI Taxonomy" id="658057"/>
    <lineage>
        <taxon>Bacteria</taxon>
        <taxon>Pseudomonadati</taxon>
        <taxon>Pseudomonadota</taxon>
        <taxon>Alphaproteobacteria</taxon>
        <taxon>Rhodobacterales</taxon>
        <taxon>Roseobacteraceae</taxon>
        <taxon>Pacificibacter</taxon>
    </lineage>
</organism>
<dbReference type="RefSeq" id="WP_085850478.1">
    <property type="nucleotide sequence ID" value="NZ_FNZV01000015.1"/>
</dbReference>
<keyword evidence="6 8" id="KW-0472">Membrane</keyword>
<feature type="domain" description="POTRA" evidence="10">
    <location>
        <begin position="114"/>
        <end position="191"/>
    </location>
</feature>
<dbReference type="Pfam" id="PF07244">
    <property type="entry name" value="POTRA"/>
    <property type="match status" value="3"/>
</dbReference>
<evidence type="ECO:0000256" key="3">
    <source>
        <dbReference type="ARBA" id="ARBA00022692"/>
    </source>
</evidence>
<feature type="domain" description="POTRA" evidence="10">
    <location>
        <begin position="367"/>
        <end position="440"/>
    </location>
</feature>
<evidence type="ECO:0000256" key="8">
    <source>
        <dbReference type="HAMAP-Rule" id="MF_01430"/>
    </source>
</evidence>
<evidence type="ECO:0000256" key="1">
    <source>
        <dbReference type="ARBA" id="ARBA00004370"/>
    </source>
</evidence>
<evidence type="ECO:0000256" key="7">
    <source>
        <dbReference type="ARBA" id="ARBA00023237"/>
    </source>
</evidence>
<keyword evidence="2 8" id="KW-1134">Transmembrane beta strand</keyword>
<comment type="similarity">
    <text evidence="8">Belongs to the BamA family.</text>
</comment>
<feature type="chain" id="PRO_5011014668" description="Outer membrane protein assembly factor BamA" evidence="8">
    <location>
        <begin position="29"/>
        <end position="780"/>
    </location>
</feature>
<dbReference type="Proteomes" id="UP000193307">
    <property type="component" value="Unassembled WGS sequence"/>
</dbReference>
<sequence length="780" mass="85750" precursor="true">MRFQKRGIHTILRGSLPRALALSCAAFAMGSTSYIAFPSAAYAQEFRFNSVAIEGNGRVSSDTILSYAGIVRGQGVSAGELNDAYQRVLGSGLFESVEFVPEGARLVIKVAEFPTVSRINIEGNSKVSDDSLLPAIKTQARRAYSPATVEFDAATITEIYETKGQLAATVTPRIIRRNDNRVDVVFEVTEGKGVEIERLTFVGNRDFSDTRLRRVLESKQAGVFRFLVGRDTFAEDRVEFDKRVLTDFYTSRGYVDFEILNVAAEFSRERNAYFLTFNVREGQSFDFGTVSTVSEVPEADAAEFNKVLNIRSGQTYSPVAVENVVERMERLATKKGIDFLRVEPRVTRNDRSQALDIEFVLIRGPRVFVERIDIEGNATTLDRVVRQQFRVVEGDPFNPREIRESASRIRALGFFSDARVDARAGSSEQQVIVDVDVDEAPTGSFSFGANYSVSSGANLIASYSESNFLGRGQRLSFNLTTQLDDGNLSFNFVEPAFLGRDVAFGLSASYGLSNPSYSDHTERQLYVSPSLTFPVSERGRLAVRYRAGMSELTNPDANVLPDIIQSDVDDGRVFEQSVGYTYSFDTRRNGVNPNAGFSFKFSQDYAGLGGDVAYLRSTAELAAETKVMNEAVTLRASIEGGAIKGDGMDTRVSDRFFSGTSIIRGFEPGGIGARDQADADGVALGGNYYAAARLEANFPLGLPEEYGIKGGLFLDHGSVWGLDNNIDAAGSDDLNWRTAIGASIFLKTPIGPLRFNFSRALQKEDYDSVQNFDLTIATEF</sequence>
<dbReference type="InterPro" id="IPR034746">
    <property type="entry name" value="POTRA"/>
</dbReference>
<dbReference type="GO" id="GO:0043165">
    <property type="term" value="P:Gram-negative-bacterium-type cell outer membrane assembly"/>
    <property type="evidence" value="ECO:0007669"/>
    <property type="project" value="UniProtKB-UniRule"/>
</dbReference>
<accession>A0A1Y5TL66</accession>
<keyword evidence="4 8" id="KW-0732">Signal</keyword>
<dbReference type="Gene3D" id="2.40.160.50">
    <property type="entry name" value="membrane protein fhac: a member of the omp85/tpsb transporter family"/>
    <property type="match status" value="1"/>
</dbReference>
<keyword evidence="5 8" id="KW-0677">Repeat</keyword>
<dbReference type="InterPro" id="IPR000184">
    <property type="entry name" value="Bac_surfAg_D15"/>
</dbReference>
<evidence type="ECO:0000313" key="12">
    <source>
        <dbReference type="Proteomes" id="UP000193307"/>
    </source>
</evidence>
<dbReference type="PANTHER" id="PTHR12815">
    <property type="entry name" value="SORTING AND ASSEMBLY MACHINERY SAMM50 PROTEIN FAMILY MEMBER"/>
    <property type="match status" value="1"/>
</dbReference>
<dbReference type="InterPro" id="IPR023707">
    <property type="entry name" value="OM_assembly_BamA"/>
</dbReference>
<dbReference type="NCBIfam" id="TIGR03303">
    <property type="entry name" value="OM_YaeT"/>
    <property type="match status" value="1"/>
</dbReference>
<evidence type="ECO:0000256" key="5">
    <source>
        <dbReference type="ARBA" id="ARBA00022737"/>
    </source>
</evidence>
<evidence type="ECO:0000256" key="2">
    <source>
        <dbReference type="ARBA" id="ARBA00022452"/>
    </source>
</evidence>
<evidence type="ECO:0000256" key="9">
    <source>
        <dbReference type="NCBIfam" id="TIGR03303"/>
    </source>
</evidence>
<dbReference type="PANTHER" id="PTHR12815:SF23">
    <property type="entry name" value="OUTER MEMBRANE PROTEIN ASSEMBLY FACTOR BAMA"/>
    <property type="match status" value="1"/>
</dbReference>
<dbReference type="InterPro" id="IPR010827">
    <property type="entry name" value="BamA/TamA_POTRA"/>
</dbReference>
<reference evidence="11 12" key="1">
    <citation type="submission" date="2017-03" db="EMBL/GenBank/DDBJ databases">
        <authorList>
            <person name="Afonso C.L."/>
            <person name="Miller P.J."/>
            <person name="Scott M.A."/>
            <person name="Spackman E."/>
            <person name="Goraichik I."/>
            <person name="Dimitrov K.M."/>
            <person name="Suarez D.L."/>
            <person name="Swayne D.E."/>
        </authorList>
    </citation>
    <scope>NUCLEOTIDE SEQUENCE [LARGE SCALE GENOMIC DNA]</scope>
    <source>
        <strain evidence="11 12">CECT 7971</strain>
    </source>
</reference>
<evidence type="ECO:0000256" key="4">
    <source>
        <dbReference type="ARBA" id="ARBA00022729"/>
    </source>
</evidence>
<dbReference type="HAMAP" id="MF_01430">
    <property type="entry name" value="OM_assembly_BamA"/>
    <property type="match status" value="1"/>
</dbReference>
<dbReference type="PIRSF" id="PIRSF006076">
    <property type="entry name" value="OM_assembly_OMP85"/>
    <property type="match status" value="1"/>
</dbReference>
<evidence type="ECO:0000313" key="11">
    <source>
        <dbReference type="EMBL" id="SLN64687.1"/>
    </source>
</evidence>
<dbReference type="GO" id="GO:0009279">
    <property type="term" value="C:cell outer membrane"/>
    <property type="evidence" value="ECO:0007669"/>
    <property type="project" value="UniProtKB-SubCell"/>
</dbReference>
<keyword evidence="7 8" id="KW-0998">Cell outer membrane</keyword>
<keyword evidence="12" id="KW-1185">Reference proteome</keyword>